<accession>A0A2X1VIJ9</accession>
<reference evidence="2 3" key="1">
    <citation type="submission" date="2018-06" db="EMBL/GenBank/DDBJ databases">
        <authorList>
            <consortium name="Pathogen Informatics"/>
            <person name="Doyle S."/>
        </authorList>
    </citation>
    <scope>NUCLEOTIDE SEQUENCE [LARGE SCALE GENOMIC DNA]</scope>
    <source>
        <strain evidence="2 3">NCTC11009</strain>
    </source>
</reference>
<dbReference type="EMBL" id="UATH01000001">
    <property type="protein sequence ID" value="SPY08190.1"/>
    <property type="molecule type" value="Genomic_DNA"/>
</dbReference>
<dbReference type="PANTHER" id="PTHR42791">
    <property type="entry name" value="GNAT FAMILY ACETYLTRANSFERASE"/>
    <property type="match status" value="1"/>
</dbReference>
<dbReference type="CDD" id="cd04301">
    <property type="entry name" value="NAT_SF"/>
    <property type="match status" value="1"/>
</dbReference>
<gene>
    <name evidence="2" type="ORF">NCTC11009_01412</name>
</gene>
<dbReference type="Pfam" id="PF00583">
    <property type="entry name" value="Acetyltransf_1"/>
    <property type="match status" value="1"/>
</dbReference>
<proteinExistence type="predicted"/>
<keyword evidence="2" id="KW-0808">Transferase</keyword>
<evidence type="ECO:0000313" key="3">
    <source>
        <dbReference type="Proteomes" id="UP000250242"/>
    </source>
</evidence>
<dbReference type="Gene3D" id="3.40.630.30">
    <property type="match status" value="1"/>
</dbReference>
<organism evidence="2 3">
    <name type="scientific">Oligella urethralis</name>
    <dbReference type="NCBI Taxonomy" id="90245"/>
    <lineage>
        <taxon>Bacteria</taxon>
        <taxon>Pseudomonadati</taxon>
        <taxon>Pseudomonadota</taxon>
        <taxon>Betaproteobacteria</taxon>
        <taxon>Burkholderiales</taxon>
        <taxon>Alcaligenaceae</taxon>
        <taxon>Oligella</taxon>
    </lineage>
</organism>
<dbReference type="RefSeq" id="WP_113062597.1">
    <property type="nucleotide sequence ID" value="NZ_UATH01000001.1"/>
</dbReference>
<dbReference type="Proteomes" id="UP000250242">
    <property type="component" value="Unassembled WGS sequence"/>
</dbReference>
<protein>
    <submittedName>
        <fullName evidence="2">Predicted acetyltransferase</fullName>
    </submittedName>
</protein>
<evidence type="ECO:0000259" key="1">
    <source>
        <dbReference type="PROSITE" id="PS51186"/>
    </source>
</evidence>
<dbReference type="InterPro" id="IPR000182">
    <property type="entry name" value="GNAT_dom"/>
</dbReference>
<feature type="domain" description="N-acetyltransferase" evidence="1">
    <location>
        <begin position="9"/>
        <end position="208"/>
    </location>
</feature>
<sequence>MNRAIVQQLSIRPLKQEELVDAVAMCAQAMRDNPLHIKVFGQTEEKRQRRMQRFFPGMLAYVARKGCLYGAFVEQRLVGVLGVLVPGHCSPSLMDMMRLLPSMVLSNSLLGQLRLAIWLGSWAKLNPRSPHWHLGPLAVDPAWQGQGIARQLLTRAFEQAELRAPSAPLYLETDKPENVRYYKRIGFYTLDSPRILGTQSWLMLRFNSVEQR</sequence>
<dbReference type="GO" id="GO:0016747">
    <property type="term" value="F:acyltransferase activity, transferring groups other than amino-acyl groups"/>
    <property type="evidence" value="ECO:0007669"/>
    <property type="project" value="InterPro"/>
</dbReference>
<dbReference type="InterPro" id="IPR052523">
    <property type="entry name" value="Trichothecene_AcTrans"/>
</dbReference>
<evidence type="ECO:0000313" key="2">
    <source>
        <dbReference type="EMBL" id="SPY08190.1"/>
    </source>
</evidence>
<dbReference type="PANTHER" id="PTHR42791:SF1">
    <property type="entry name" value="N-ACETYLTRANSFERASE DOMAIN-CONTAINING PROTEIN"/>
    <property type="match status" value="1"/>
</dbReference>
<dbReference type="PROSITE" id="PS51186">
    <property type="entry name" value="GNAT"/>
    <property type="match status" value="1"/>
</dbReference>
<dbReference type="AlphaFoldDB" id="A0A2X1VIJ9"/>
<dbReference type="SUPFAM" id="SSF55729">
    <property type="entry name" value="Acyl-CoA N-acyltransferases (Nat)"/>
    <property type="match status" value="1"/>
</dbReference>
<name>A0A2X1VIJ9_9BURK</name>
<dbReference type="InterPro" id="IPR016181">
    <property type="entry name" value="Acyl_CoA_acyltransferase"/>
</dbReference>